<sequence>MKKNFIKVLSVLCLVALGAVAGGVTAYKVSNNDPTIAQGDEFSSEFNTSGATLISDSQTVTAGPVDLTFAAEKSVHAVVHVKSVEHSKTQYVQEMPDIFDFFFGDGQGRQRRVETQPRVGIGSGVIISADGYIVTNNHVIEGADEIDVTLNDKREFKARLVGTDPTTDIALLKIEIDDAPFLTLSNSDNLKVGEWVLAVGNPFNLSSTVTAGIVSAKARNLNIYGGSKQGSIESFIQTDAAVNRGNSGGALVNARGELVGINAAIYSPTGVYSGYGFAIPTNLVKAVVVDLKKYGAVQRAQLGIMGGDNNAELAKEKGLGVNYGVYV</sequence>
<dbReference type="PRINTS" id="PR00834">
    <property type="entry name" value="PROTEASES2C"/>
</dbReference>
<dbReference type="SUPFAM" id="SSF50494">
    <property type="entry name" value="Trypsin-like serine proteases"/>
    <property type="match status" value="1"/>
</dbReference>
<feature type="signal peptide" evidence="1">
    <location>
        <begin position="1"/>
        <end position="21"/>
    </location>
</feature>
<feature type="non-terminal residue" evidence="2">
    <location>
        <position position="327"/>
    </location>
</feature>
<evidence type="ECO:0000256" key="1">
    <source>
        <dbReference type="SAM" id="SignalP"/>
    </source>
</evidence>
<dbReference type="InterPro" id="IPR009003">
    <property type="entry name" value="Peptidase_S1_PA"/>
</dbReference>
<keyword evidence="1" id="KW-0732">Signal</keyword>
<evidence type="ECO:0000313" key="2">
    <source>
        <dbReference type="EMBL" id="HJD52272.1"/>
    </source>
</evidence>
<reference evidence="2" key="1">
    <citation type="journal article" date="2021" name="PeerJ">
        <title>Extensive microbial diversity within the chicken gut microbiome revealed by metagenomics and culture.</title>
        <authorList>
            <person name="Gilroy R."/>
            <person name="Ravi A."/>
            <person name="Getino M."/>
            <person name="Pursley I."/>
            <person name="Horton D.L."/>
            <person name="Alikhan N.F."/>
            <person name="Baker D."/>
            <person name="Gharbi K."/>
            <person name="Hall N."/>
            <person name="Watson M."/>
            <person name="Adriaenssens E.M."/>
            <person name="Foster-Nyarko E."/>
            <person name="Jarju S."/>
            <person name="Secka A."/>
            <person name="Antonio M."/>
            <person name="Oren A."/>
            <person name="Chaudhuri R.R."/>
            <person name="La Ragione R."/>
            <person name="Hildebrand F."/>
            <person name="Pallen M.J."/>
        </authorList>
    </citation>
    <scope>NUCLEOTIDE SEQUENCE</scope>
    <source>
        <strain evidence="2">MalCec1-1739</strain>
    </source>
</reference>
<dbReference type="InterPro" id="IPR001940">
    <property type="entry name" value="Peptidase_S1C"/>
</dbReference>
<dbReference type="AlphaFoldDB" id="A0A9D2UH10"/>
<protein>
    <submittedName>
        <fullName evidence="2">Trypsin-like peptidase domain-containing protein</fullName>
    </submittedName>
</protein>
<dbReference type="GO" id="GO:0004252">
    <property type="term" value="F:serine-type endopeptidase activity"/>
    <property type="evidence" value="ECO:0007669"/>
    <property type="project" value="InterPro"/>
</dbReference>
<feature type="chain" id="PRO_5038625934" evidence="1">
    <location>
        <begin position="22"/>
        <end position="327"/>
    </location>
</feature>
<dbReference type="GO" id="GO:0006508">
    <property type="term" value="P:proteolysis"/>
    <property type="evidence" value="ECO:0007669"/>
    <property type="project" value="InterPro"/>
</dbReference>
<dbReference type="PANTHER" id="PTHR22939:SF129">
    <property type="entry name" value="SERINE PROTEASE HTRA2, MITOCHONDRIAL"/>
    <property type="match status" value="1"/>
</dbReference>
<dbReference type="Pfam" id="PF13365">
    <property type="entry name" value="Trypsin_2"/>
    <property type="match status" value="1"/>
</dbReference>
<name>A0A9D2UH10_9BACT</name>
<dbReference type="Proteomes" id="UP000787625">
    <property type="component" value="Unassembled WGS sequence"/>
</dbReference>
<reference evidence="2" key="2">
    <citation type="submission" date="2021-04" db="EMBL/GenBank/DDBJ databases">
        <authorList>
            <person name="Gilroy R."/>
        </authorList>
    </citation>
    <scope>NUCLEOTIDE SEQUENCE</scope>
    <source>
        <strain evidence="2">MalCec1-1739</strain>
    </source>
</reference>
<proteinExistence type="predicted"/>
<dbReference type="Gene3D" id="2.40.10.120">
    <property type="match status" value="1"/>
</dbReference>
<organism evidence="2 3">
    <name type="scientific">Candidatus Avibacteroides avistercoris</name>
    <dbReference type="NCBI Taxonomy" id="2840690"/>
    <lineage>
        <taxon>Bacteria</taxon>
        <taxon>Pseudomonadati</taxon>
        <taxon>Bacteroidota</taxon>
        <taxon>Bacteroidia</taxon>
        <taxon>Bacteroidales</taxon>
        <taxon>Bacteroidaceae</taxon>
        <taxon>Bacteroidaceae incertae sedis</taxon>
        <taxon>Candidatus Avibacteroides</taxon>
    </lineage>
</organism>
<evidence type="ECO:0000313" key="3">
    <source>
        <dbReference type="Proteomes" id="UP000787625"/>
    </source>
</evidence>
<comment type="caution">
    <text evidence="2">The sequence shown here is derived from an EMBL/GenBank/DDBJ whole genome shotgun (WGS) entry which is preliminary data.</text>
</comment>
<accession>A0A9D2UH10</accession>
<dbReference type="PANTHER" id="PTHR22939">
    <property type="entry name" value="SERINE PROTEASE FAMILY S1C HTRA-RELATED"/>
    <property type="match status" value="1"/>
</dbReference>
<dbReference type="EMBL" id="DWUP01000015">
    <property type="protein sequence ID" value="HJD52272.1"/>
    <property type="molecule type" value="Genomic_DNA"/>
</dbReference>
<gene>
    <name evidence="2" type="ORF">IAA93_00875</name>
</gene>